<comment type="caution">
    <text evidence="1">The sequence shown here is derived from an EMBL/GenBank/DDBJ whole genome shotgun (WGS) entry which is preliminary data.</text>
</comment>
<reference evidence="2" key="1">
    <citation type="journal article" date="2023" name="Front. Plant Sci.">
        <title>Chromosomal-level genome assembly of Melastoma candidum provides insights into trichome evolution.</title>
        <authorList>
            <person name="Zhong Y."/>
            <person name="Wu W."/>
            <person name="Sun C."/>
            <person name="Zou P."/>
            <person name="Liu Y."/>
            <person name="Dai S."/>
            <person name="Zhou R."/>
        </authorList>
    </citation>
    <scope>NUCLEOTIDE SEQUENCE [LARGE SCALE GENOMIC DNA]</scope>
</reference>
<evidence type="ECO:0000313" key="2">
    <source>
        <dbReference type="Proteomes" id="UP001057402"/>
    </source>
</evidence>
<dbReference type="EMBL" id="CM042887">
    <property type="protein sequence ID" value="KAI4330873.1"/>
    <property type="molecule type" value="Genomic_DNA"/>
</dbReference>
<protein>
    <submittedName>
        <fullName evidence="1">Uncharacterized protein</fullName>
    </submittedName>
</protein>
<dbReference type="Proteomes" id="UP001057402">
    <property type="component" value="Chromosome 8"/>
</dbReference>
<proteinExistence type="predicted"/>
<sequence length="75" mass="8470">MRTSRAGGWWVVWAEKTAAIWWHIRDASSEGLSEDILPISDEKRSGKLLGRVAGDHWFHSAGCSLANDEMRRGFL</sequence>
<organism evidence="1 2">
    <name type="scientific">Melastoma candidum</name>
    <dbReference type="NCBI Taxonomy" id="119954"/>
    <lineage>
        <taxon>Eukaryota</taxon>
        <taxon>Viridiplantae</taxon>
        <taxon>Streptophyta</taxon>
        <taxon>Embryophyta</taxon>
        <taxon>Tracheophyta</taxon>
        <taxon>Spermatophyta</taxon>
        <taxon>Magnoliopsida</taxon>
        <taxon>eudicotyledons</taxon>
        <taxon>Gunneridae</taxon>
        <taxon>Pentapetalae</taxon>
        <taxon>rosids</taxon>
        <taxon>malvids</taxon>
        <taxon>Myrtales</taxon>
        <taxon>Melastomataceae</taxon>
        <taxon>Melastomatoideae</taxon>
        <taxon>Melastomateae</taxon>
        <taxon>Melastoma</taxon>
    </lineage>
</organism>
<evidence type="ECO:0000313" key="1">
    <source>
        <dbReference type="EMBL" id="KAI4330873.1"/>
    </source>
</evidence>
<name>A0ACB9N4G2_9MYRT</name>
<accession>A0ACB9N4G2</accession>
<keyword evidence="2" id="KW-1185">Reference proteome</keyword>
<gene>
    <name evidence="1" type="ORF">MLD38_029117</name>
</gene>